<name>A0ABS2JDY4_9ACTN</name>
<protein>
    <submittedName>
        <fullName evidence="4">Uncharacterized protein</fullName>
    </submittedName>
</protein>
<feature type="region of interest" description="Disordered" evidence="1">
    <location>
        <begin position="296"/>
        <end position="338"/>
    </location>
</feature>
<keyword evidence="2" id="KW-0812">Transmembrane</keyword>
<dbReference type="SUPFAM" id="SSF75011">
    <property type="entry name" value="3-carboxy-cis,cis-mucoante lactonizing enzyme"/>
    <property type="match status" value="1"/>
</dbReference>
<evidence type="ECO:0000313" key="4">
    <source>
        <dbReference type="EMBL" id="MBM7084758.1"/>
    </source>
</evidence>
<sequence>MAWRTATRGSALLTALLVVGTATVAVPGPARAATPPTVCRIRDGRLTEISGMVATDSGFVMVNDGADEASHRRIFFLDTRCAVVRTVAYPSRPRDTEDLAVGPDGTVWVADIGDNDRTRSTVALWTLPPGARRPVLHRLTYPDGAHDAEALLLDGAGRPVVVTKQGGSAGVYLPAGPLRAGATVPLTLAGQVRLPLTTTPNPYSFFGRRLVTGGAVAPDGRAVVLRSYADAFEYEVTDGDVVAALTGGTPRIVALPDEPQGESVSYSRDGRFLLTVSETAGQPPGTRPTVLRYARPAARTPAASSPPAPTASDRAPAASSASPTAVSPGAAPAAGPRAAVGGTRSLLLGVGVIVAGLLLAVLVGVVRARSAHRWPGDDDAAASR</sequence>
<accession>A0ABS2JDY4</accession>
<feature type="signal peptide" evidence="3">
    <location>
        <begin position="1"/>
        <end position="32"/>
    </location>
</feature>
<reference evidence="4 5" key="1">
    <citation type="submission" date="2021-02" db="EMBL/GenBank/DDBJ databases">
        <authorList>
            <person name="Lee D.-H."/>
        </authorList>
    </citation>
    <scope>NUCLEOTIDE SEQUENCE [LARGE SCALE GENOMIC DNA]</scope>
    <source>
        <strain evidence="4 5">MMS20-R2-29</strain>
    </source>
</reference>
<keyword evidence="5" id="KW-1185">Reference proteome</keyword>
<comment type="caution">
    <text evidence="4">The sequence shown here is derived from an EMBL/GenBank/DDBJ whole genome shotgun (WGS) entry which is preliminary data.</text>
</comment>
<gene>
    <name evidence="4" type="ORF">JQN84_19785</name>
</gene>
<keyword evidence="2" id="KW-0472">Membrane</keyword>
<dbReference type="Proteomes" id="UP000809587">
    <property type="component" value="Unassembled WGS sequence"/>
</dbReference>
<feature type="chain" id="PRO_5046149014" evidence="3">
    <location>
        <begin position="33"/>
        <end position="384"/>
    </location>
</feature>
<organism evidence="4 5">
    <name type="scientific">Micromonospora humidisoli</name>
    <dbReference type="NCBI Taxonomy" id="2807622"/>
    <lineage>
        <taxon>Bacteria</taxon>
        <taxon>Bacillati</taxon>
        <taxon>Actinomycetota</taxon>
        <taxon>Actinomycetes</taxon>
        <taxon>Micromonosporales</taxon>
        <taxon>Micromonosporaceae</taxon>
        <taxon>Micromonospora</taxon>
    </lineage>
</organism>
<dbReference type="EMBL" id="JAFEUO010000005">
    <property type="protein sequence ID" value="MBM7084758.1"/>
    <property type="molecule type" value="Genomic_DNA"/>
</dbReference>
<evidence type="ECO:0000313" key="5">
    <source>
        <dbReference type="Proteomes" id="UP000809587"/>
    </source>
</evidence>
<evidence type="ECO:0000256" key="2">
    <source>
        <dbReference type="SAM" id="Phobius"/>
    </source>
</evidence>
<feature type="compositionally biased region" description="Low complexity" evidence="1">
    <location>
        <begin position="310"/>
        <end position="338"/>
    </location>
</feature>
<evidence type="ECO:0000256" key="3">
    <source>
        <dbReference type="SAM" id="SignalP"/>
    </source>
</evidence>
<evidence type="ECO:0000256" key="1">
    <source>
        <dbReference type="SAM" id="MobiDB-lite"/>
    </source>
</evidence>
<dbReference type="RefSeq" id="WP_204959865.1">
    <property type="nucleotide sequence ID" value="NZ_JAFEUO010000005.1"/>
</dbReference>
<proteinExistence type="predicted"/>
<keyword evidence="2" id="KW-1133">Transmembrane helix</keyword>
<feature type="transmembrane region" description="Helical" evidence="2">
    <location>
        <begin position="346"/>
        <end position="366"/>
    </location>
</feature>
<keyword evidence="3" id="KW-0732">Signal</keyword>